<dbReference type="EMBL" id="MT141529">
    <property type="protein sequence ID" value="QJA64921.1"/>
    <property type="molecule type" value="Genomic_DNA"/>
</dbReference>
<evidence type="ECO:0000313" key="1">
    <source>
        <dbReference type="EMBL" id="QJA64921.1"/>
    </source>
</evidence>
<sequence length="99" mass="11817">MQCTCKKPMKKTKWREHIKWVCECGKMKWDGSTSTPATQEVFDLRKKCHAKFDELWKSGFISKKEAYKKLCNIMNLPREKCHIGMFQKEECEKLLKILD</sequence>
<dbReference type="Pfam" id="PF11672">
    <property type="entry name" value="DUF3268"/>
    <property type="match status" value="1"/>
</dbReference>
<dbReference type="InterPro" id="IPR021686">
    <property type="entry name" value="DUF3268"/>
</dbReference>
<proteinExistence type="predicted"/>
<dbReference type="AlphaFoldDB" id="A0A6M3KQ24"/>
<reference evidence="2" key="1">
    <citation type="submission" date="2020-03" db="EMBL/GenBank/DDBJ databases">
        <title>The deep terrestrial virosphere.</title>
        <authorList>
            <person name="Holmfeldt K."/>
            <person name="Nilsson E."/>
            <person name="Simone D."/>
            <person name="Lopez-Fernandez M."/>
            <person name="Wu X."/>
            <person name="de Brujin I."/>
            <person name="Lundin D."/>
            <person name="Andersson A."/>
            <person name="Bertilsson S."/>
            <person name="Dopson M."/>
        </authorList>
    </citation>
    <scope>NUCLEOTIDE SEQUENCE</scope>
    <source>
        <strain evidence="2">MM415A00259</strain>
        <strain evidence="1">MM415B00452</strain>
    </source>
</reference>
<protein>
    <submittedName>
        <fullName evidence="2">Uncharacterized protein</fullName>
    </submittedName>
</protein>
<name>A0A6M3KQ24_9ZZZZ</name>
<gene>
    <name evidence="2" type="ORF">MM415A00259_0046</name>
    <name evidence="1" type="ORF">MM415B00452_0022</name>
</gene>
<dbReference type="EMBL" id="MT142516">
    <property type="protein sequence ID" value="QJA83721.1"/>
    <property type="molecule type" value="Genomic_DNA"/>
</dbReference>
<organism evidence="2">
    <name type="scientific">viral metagenome</name>
    <dbReference type="NCBI Taxonomy" id="1070528"/>
    <lineage>
        <taxon>unclassified sequences</taxon>
        <taxon>metagenomes</taxon>
        <taxon>organismal metagenomes</taxon>
    </lineage>
</organism>
<accession>A0A6M3KQ24</accession>
<evidence type="ECO:0000313" key="2">
    <source>
        <dbReference type="EMBL" id="QJA83721.1"/>
    </source>
</evidence>